<evidence type="ECO:0000259" key="3">
    <source>
        <dbReference type="Pfam" id="PF25876"/>
    </source>
</evidence>
<dbReference type="Pfam" id="PF25944">
    <property type="entry name" value="Beta-barrel_RND"/>
    <property type="match status" value="1"/>
</dbReference>
<comment type="caution">
    <text evidence="7">The sequence shown here is derived from an EMBL/GenBank/DDBJ whole genome shotgun (WGS) entry which is preliminary data.</text>
</comment>
<dbReference type="Pfam" id="PF25967">
    <property type="entry name" value="RND-MFP_C"/>
    <property type="match status" value="1"/>
</dbReference>
<evidence type="ECO:0000256" key="1">
    <source>
        <dbReference type="ARBA" id="ARBA00004196"/>
    </source>
</evidence>
<evidence type="ECO:0000259" key="6">
    <source>
        <dbReference type="Pfam" id="PF25967"/>
    </source>
</evidence>
<evidence type="ECO:0000259" key="5">
    <source>
        <dbReference type="Pfam" id="PF25944"/>
    </source>
</evidence>
<evidence type="ECO:0000256" key="2">
    <source>
        <dbReference type="ARBA" id="ARBA00009477"/>
    </source>
</evidence>
<accession>A0A1S9PJW4</accession>
<feature type="domain" description="Multidrug resistance protein MdtA-like C-terminal permuted SH3" evidence="6">
    <location>
        <begin position="307"/>
        <end position="365"/>
    </location>
</feature>
<organism evidence="7 8">
    <name type="scientific">Mucilaginibacter pedocola</name>
    <dbReference type="NCBI Taxonomy" id="1792845"/>
    <lineage>
        <taxon>Bacteria</taxon>
        <taxon>Pseudomonadati</taxon>
        <taxon>Bacteroidota</taxon>
        <taxon>Sphingobacteriia</taxon>
        <taxon>Sphingobacteriales</taxon>
        <taxon>Sphingobacteriaceae</taxon>
        <taxon>Mucilaginibacter</taxon>
    </lineage>
</organism>
<dbReference type="InterPro" id="IPR058625">
    <property type="entry name" value="MdtA-like_BSH"/>
</dbReference>
<dbReference type="PANTHER" id="PTHR30158:SF23">
    <property type="entry name" value="MULTIDRUG RESISTANCE PROTEIN MEXA"/>
    <property type="match status" value="1"/>
</dbReference>
<evidence type="ECO:0000259" key="4">
    <source>
        <dbReference type="Pfam" id="PF25917"/>
    </source>
</evidence>
<proteinExistence type="inferred from homology"/>
<protein>
    <submittedName>
        <fullName evidence="7">Efflux transporter periplasmic adaptor subunit</fullName>
    </submittedName>
</protein>
<dbReference type="Gene3D" id="2.40.420.20">
    <property type="match status" value="1"/>
</dbReference>
<dbReference type="Pfam" id="PF25917">
    <property type="entry name" value="BSH_RND"/>
    <property type="match status" value="1"/>
</dbReference>
<dbReference type="GO" id="GO:0046677">
    <property type="term" value="P:response to antibiotic"/>
    <property type="evidence" value="ECO:0007669"/>
    <property type="project" value="TreeGrafter"/>
</dbReference>
<keyword evidence="8" id="KW-1185">Reference proteome</keyword>
<dbReference type="GO" id="GO:0022857">
    <property type="term" value="F:transmembrane transporter activity"/>
    <property type="evidence" value="ECO:0007669"/>
    <property type="project" value="InterPro"/>
</dbReference>
<name>A0A1S9PJW4_9SPHI</name>
<dbReference type="InterPro" id="IPR058627">
    <property type="entry name" value="MdtA-like_C"/>
</dbReference>
<dbReference type="STRING" id="1792845.BC343_22450"/>
<dbReference type="AlphaFoldDB" id="A0A1S9PJW4"/>
<dbReference type="SUPFAM" id="SSF111369">
    <property type="entry name" value="HlyD-like secretion proteins"/>
    <property type="match status" value="1"/>
</dbReference>
<feature type="domain" description="Multidrug resistance protein MdtA-like beta-barrel" evidence="5">
    <location>
        <begin position="214"/>
        <end position="301"/>
    </location>
</feature>
<dbReference type="GO" id="GO:0030313">
    <property type="term" value="C:cell envelope"/>
    <property type="evidence" value="ECO:0007669"/>
    <property type="project" value="UniProtKB-SubCell"/>
</dbReference>
<gene>
    <name evidence="7" type="ORF">BC343_22450</name>
</gene>
<dbReference type="NCBIfam" id="TIGR01730">
    <property type="entry name" value="RND_mfp"/>
    <property type="match status" value="1"/>
</dbReference>
<dbReference type="InterPro" id="IPR058624">
    <property type="entry name" value="MdtA-like_HH"/>
</dbReference>
<sequence length="391" mass="41527">MTLKNTCLIGLTAAILFSSCGGKKEQGAGGPGGPGGAQVLDYKVLELQPHSATLSVDYPASIQGQQNIEIRPKVDGYVEKIFVDEGSIVTKGQLLFKINAPQYEQEVRTAEAGIKTAEADLALARMQVNKVRPLVEKDIISKYELESAEYTQQSKAAALAQAKAALANAKVNLGYTTINSPVSGVIGSLPYKLGSLVTATTTEPLTTVYNTANVYVYFAINEKQLLELNRDGSGTKPLKDVIAKMPNVSLILPDSSVYEHTGRVETVNGLINTATGAANVRADFVNPKGLIRSGSSASVRIPHVVKDAILVPQSSTYELQDKRFVYVVGAQNKVKNVAVKVMENTAGPFYVVTGGVKSGEKIILESSGNIPDGTEIKPNPVSAASVYGNLK</sequence>
<dbReference type="Gene3D" id="1.10.287.470">
    <property type="entry name" value="Helix hairpin bin"/>
    <property type="match status" value="1"/>
</dbReference>
<dbReference type="PROSITE" id="PS51257">
    <property type="entry name" value="PROKAR_LIPOPROTEIN"/>
    <property type="match status" value="1"/>
</dbReference>
<comment type="similarity">
    <text evidence="2">Belongs to the membrane fusion protein (MFP) (TC 8.A.1) family.</text>
</comment>
<evidence type="ECO:0000313" key="7">
    <source>
        <dbReference type="EMBL" id="OOQ61227.1"/>
    </source>
</evidence>
<dbReference type="Proteomes" id="UP000189739">
    <property type="component" value="Unassembled WGS sequence"/>
</dbReference>
<dbReference type="Gene3D" id="2.40.30.170">
    <property type="match status" value="1"/>
</dbReference>
<dbReference type="Pfam" id="PF25876">
    <property type="entry name" value="HH_MFP_RND"/>
    <property type="match status" value="1"/>
</dbReference>
<feature type="domain" description="Multidrug resistance protein MdtA-like alpha-helical hairpin" evidence="3">
    <location>
        <begin position="109"/>
        <end position="176"/>
    </location>
</feature>
<dbReference type="EMBL" id="MBTF01000003">
    <property type="protein sequence ID" value="OOQ61227.1"/>
    <property type="molecule type" value="Genomic_DNA"/>
</dbReference>
<dbReference type="InterPro" id="IPR006143">
    <property type="entry name" value="RND_pump_MFP"/>
</dbReference>
<dbReference type="Gene3D" id="2.40.50.100">
    <property type="match status" value="1"/>
</dbReference>
<evidence type="ECO:0000313" key="8">
    <source>
        <dbReference type="Proteomes" id="UP000189739"/>
    </source>
</evidence>
<dbReference type="GO" id="GO:0005886">
    <property type="term" value="C:plasma membrane"/>
    <property type="evidence" value="ECO:0007669"/>
    <property type="project" value="TreeGrafter"/>
</dbReference>
<feature type="domain" description="Multidrug resistance protein MdtA-like barrel-sandwich hybrid" evidence="4">
    <location>
        <begin position="67"/>
        <end position="208"/>
    </location>
</feature>
<dbReference type="InterPro" id="IPR058626">
    <property type="entry name" value="MdtA-like_b-barrel"/>
</dbReference>
<dbReference type="PANTHER" id="PTHR30158">
    <property type="entry name" value="ACRA/E-RELATED COMPONENT OF DRUG EFFLUX TRANSPORTER"/>
    <property type="match status" value="1"/>
</dbReference>
<comment type="subcellular location">
    <subcellularLocation>
        <location evidence="1">Cell envelope</location>
    </subcellularLocation>
</comment>
<reference evidence="7 8" key="1">
    <citation type="submission" date="2016-07" db="EMBL/GenBank/DDBJ databases">
        <title>Genomic analysis of zinc-resistant bacterium Mucilaginibacter pedocola TBZ30.</title>
        <authorList>
            <person name="Huang J."/>
            <person name="Tang J."/>
        </authorList>
    </citation>
    <scope>NUCLEOTIDE SEQUENCE [LARGE SCALE GENOMIC DNA]</scope>
    <source>
        <strain evidence="7 8">TBZ30</strain>
    </source>
</reference>